<dbReference type="PANTHER" id="PTHR13958">
    <property type="entry name" value="CENTROSOME-ASSOCIATED PROTEIN 350"/>
    <property type="match status" value="1"/>
</dbReference>
<organism evidence="2 3">
    <name type="scientific">Saguinus oedipus</name>
    <name type="common">Cotton-top tamarin</name>
    <name type="synonym">Oedipomidas oedipus</name>
    <dbReference type="NCBI Taxonomy" id="9490"/>
    <lineage>
        <taxon>Eukaryota</taxon>
        <taxon>Metazoa</taxon>
        <taxon>Chordata</taxon>
        <taxon>Craniata</taxon>
        <taxon>Vertebrata</taxon>
        <taxon>Euteleostomi</taxon>
        <taxon>Mammalia</taxon>
        <taxon>Eutheria</taxon>
        <taxon>Euarchontoglires</taxon>
        <taxon>Primates</taxon>
        <taxon>Haplorrhini</taxon>
        <taxon>Platyrrhini</taxon>
        <taxon>Cebidae</taxon>
        <taxon>Callitrichinae</taxon>
        <taxon>Saguinus</taxon>
    </lineage>
</organism>
<sequence length="72" mass="8791">MVRQYMREEEMRAAHQSSLLRLREKALKEKTKAELAWLEHQKKHLRDKGEDDKMPPLRKKQRGLLLRLQQEK</sequence>
<keyword evidence="3" id="KW-1185">Reference proteome</keyword>
<dbReference type="EMBL" id="JASSZA010000022">
    <property type="protein sequence ID" value="KAK2084858.1"/>
    <property type="molecule type" value="Genomic_DNA"/>
</dbReference>
<comment type="caution">
    <text evidence="2">The sequence shown here is derived from an EMBL/GenBank/DDBJ whole genome shotgun (WGS) entry which is preliminary data.</text>
</comment>
<dbReference type="PANTHER" id="PTHR13958:SF4">
    <property type="entry name" value="CENTROSOME-ASSOCIATED PROTEIN 350"/>
    <property type="match status" value="1"/>
</dbReference>
<name>A0ABQ9TJD5_SAGOE</name>
<accession>A0ABQ9TJD5</accession>
<protein>
    <submittedName>
        <fullName evidence="2">Uncharacterized protein</fullName>
    </submittedName>
</protein>
<feature type="non-terminal residue" evidence="2">
    <location>
        <position position="72"/>
    </location>
</feature>
<feature type="region of interest" description="Disordered" evidence="1">
    <location>
        <begin position="43"/>
        <end position="72"/>
    </location>
</feature>
<proteinExistence type="predicted"/>
<feature type="compositionally biased region" description="Low complexity" evidence="1">
    <location>
        <begin position="63"/>
        <end position="72"/>
    </location>
</feature>
<gene>
    <name evidence="2" type="ORF">P7K49_037891</name>
</gene>
<dbReference type="Proteomes" id="UP001266305">
    <property type="component" value="Unassembled WGS sequence"/>
</dbReference>
<reference evidence="2 3" key="1">
    <citation type="submission" date="2023-05" db="EMBL/GenBank/DDBJ databases">
        <title>B98-5 Cell Line De Novo Hybrid Assembly: An Optical Mapping Approach.</title>
        <authorList>
            <person name="Kananen K."/>
            <person name="Auerbach J.A."/>
            <person name="Kautto E."/>
            <person name="Blachly J.S."/>
        </authorList>
    </citation>
    <scope>NUCLEOTIDE SEQUENCE [LARGE SCALE GENOMIC DNA]</scope>
    <source>
        <strain evidence="2">B95-8</strain>
        <tissue evidence="2">Cell line</tissue>
    </source>
</reference>
<evidence type="ECO:0000313" key="2">
    <source>
        <dbReference type="EMBL" id="KAK2084858.1"/>
    </source>
</evidence>
<evidence type="ECO:0000256" key="1">
    <source>
        <dbReference type="SAM" id="MobiDB-lite"/>
    </source>
</evidence>
<evidence type="ECO:0000313" key="3">
    <source>
        <dbReference type="Proteomes" id="UP001266305"/>
    </source>
</evidence>
<dbReference type="InterPro" id="IPR028750">
    <property type="entry name" value="CEP350/CC187"/>
</dbReference>